<organism evidence="2 3">
    <name type="scientific">Alistipes ihumii AP11</name>
    <dbReference type="NCBI Taxonomy" id="1211813"/>
    <lineage>
        <taxon>Bacteria</taxon>
        <taxon>Pseudomonadati</taxon>
        <taxon>Bacteroidota</taxon>
        <taxon>Bacteroidia</taxon>
        <taxon>Bacteroidales</taxon>
        <taxon>Rikenellaceae</taxon>
        <taxon>Alistipes</taxon>
    </lineage>
</organism>
<reference evidence="2" key="1">
    <citation type="journal article" date="2022" name="Cell">
        <title>Design, construction, and in vivo augmentation of a complex gut microbiome.</title>
        <authorList>
            <person name="Cheng A.G."/>
            <person name="Ho P.Y."/>
            <person name="Aranda-Diaz A."/>
            <person name="Jain S."/>
            <person name="Yu F.B."/>
            <person name="Meng X."/>
            <person name="Wang M."/>
            <person name="Iakiviak M."/>
            <person name="Nagashima K."/>
            <person name="Zhao A."/>
            <person name="Murugkar P."/>
            <person name="Patil A."/>
            <person name="Atabakhsh K."/>
            <person name="Weakley A."/>
            <person name="Yan J."/>
            <person name="Brumbaugh A.R."/>
            <person name="Higginbottom S."/>
            <person name="Dimas A."/>
            <person name="Shiver A.L."/>
            <person name="Deutschbauer A."/>
            <person name="Neff N."/>
            <person name="Sonnenburg J.L."/>
            <person name="Huang K.C."/>
            <person name="Fischbach M.A."/>
        </authorList>
    </citation>
    <scope>NUCLEOTIDE SEQUENCE</scope>
    <source>
        <strain evidence="2">AP11</strain>
    </source>
</reference>
<dbReference type="PANTHER" id="PTHR35813:SF1">
    <property type="entry name" value="INNER MEMBRANE PROTEIN YBAN"/>
    <property type="match status" value="1"/>
</dbReference>
<feature type="transmembrane region" description="Helical" evidence="1">
    <location>
        <begin position="96"/>
        <end position="114"/>
    </location>
</feature>
<dbReference type="InterPro" id="IPR007401">
    <property type="entry name" value="DUF454"/>
</dbReference>
<feature type="transmembrane region" description="Helical" evidence="1">
    <location>
        <begin position="13"/>
        <end position="40"/>
    </location>
</feature>
<dbReference type="EMBL" id="CP102294">
    <property type="protein sequence ID" value="UWN57334.1"/>
    <property type="molecule type" value="Genomic_DNA"/>
</dbReference>
<protein>
    <submittedName>
        <fullName evidence="2">YbaN family protein</fullName>
    </submittedName>
</protein>
<dbReference type="Pfam" id="PF04304">
    <property type="entry name" value="DUF454"/>
    <property type="match status" value="1"/>
</dbReference>
<keyword evidence="3" id="KW-1185">Reference proteome</keyword>
<sequence length="133" mass="15277">MKKKLLEIAAYTFVAWGLVGVFVPLIPTTPFLLLAAYCFARSNPMRNRWLYRNRIFGRYLLDYQQGRGIPSGVKASALITMWSSMMFTAIVLIDRWWIRILLFVVSLFVTIHILRIKTGGHEARNSPSRPDSA</sequence>
<evidence type="ECO:0000313" key="2">
    <source>
        <dbReference type="EMBL" id="UWN57334.1"/>
    </source>
</evidence>
<accession>A0ABY5V133</accession>
<dbReference type="RefSeq" id="WP_019245280.1">
    <property type="nucleotide sequence ID" value="NZ_CAPH01000006.1"/>
</dbReference>
<dbReference type="GeneID" id="82890215"/>
<dbReference type="PIRSF" id="PIRSF016789">
    <property type="entry name" value="DUF454"/>
    <property type="match status" value="1"/>
</dbReference>
<keyword evidence="1" id="KW-0472">Membrane</keyword>
<gene>
    <name evidence="2" type="ORF">NQ491_00735</name>
</gene>
<dbReference type="Proteomes" id="UP001059295">
    <property type="component" value="Chromosome"/>
</dbReference>
<proteinExistence type="predicted"/>
<name>A0ABY5V133_9BACT</name>
<evidence type="ECO:0000256" key="1">
    <source>
        <dbReference type="SAM" id="Phobius"/>
    </source>
</evidence>
<keyword evidence="1" id="KW-0812">Transmembrane</keyword>
<evidence type="ECO:0000313" key="3">
    <source>
        <dbReference type="Proteomes" id="UP001059295"/>
    </source>
</evidence>
<dbReference type="PANTHER" id="PTHR35813">
    <property type="entry name" value="INNER MEMBRANE PROTEIN YBAN"/>
    <property type="match status" value="1"/>
</dbReference>
<feature type="transmembrane region" description="Helical" evidence="1">
    <location>
        <begin position="72"/>
        <end position="90"/>
    </location>
</feature>
<keyword evidence="1" id="KW-1133">Transmembrane helix</keyword>